<dbReference type="EMBL" id="JPEO01000001">
    <property type="protein sequence ID" value="KFZ38973.1"/>
    <property type="molecule type" value="Genomic_DNA"/>
</dbReference>
<dbReference type="AlphaFoldDB" id="A0A094LUS4"/>
<keyword evidence="1" id="KW-1133">Transmembrane helix</keyword>
<comment type="caution">
    <text evidence="2">The sequence shown here is derived from an EMBL/GenBank/DDBJ whole genome shotgun (WGS) entry which is preliminary data.</text>
</comment>
<dbReference type="Proteomes" id="UP000029264">
    <property type="component" value="Unassembled WGS sequence"/>
</dbReference>
<organism evidence="2 3">
    <name type="scientific">Shewanella mangrovi</name>
    <dbReference type="NCBI Taxonomy" id="1515746"/>
    <lineage>
        <taxon>Bacteria</taxon>
        <taxon>Pseudomonadati</taxon>
        <taxon>Pseudomonadota</taxon>
        <taxon>Gammaproteobacteria</taxon>
        <taxon>Alteromonadales</taxon>
        <taxon>Shewanellaceae</taxon>
        <taxon>Shewanella</taxon>
    </lineage>
</organism>
<protein>
    <recommendedName>
        <fullName evidence="4">Holin</fullName>
    </recommendedName>
</protein>
<proteinExistence type="predicted"/>
<evidence type="ECO:0008006" key="4">
    <source>
        <dbReference type="Google" id="ProtNLM"/>
    </source>
</evidence>
<accession>A0A094LUS4</accession>
<feature type="transmembrane region" description="Helical" evidence="1">
    <location>
        <begin position="53"/>
        <end position="71"/>
    </location>
</feature>
<name>A0A094LUS4_9GAMM</name>
<evidence type="ECO:0000313" key="3">
    <source>
        <dbReference type="Proteomes" id="UP000029264"/>
    </source>
</evidence>
<keyword evidence="3" id="KW-1185">Reference proteome</keyword>
<evidence type="ECO:0000313" key="2">
    <source>
        <dbReference type="EMBL" id="KFZ38973.1"/>
    </source>
</evidence>
<dbReference type="RefSeq" id="WP_037438740.1">
    <property type="nucleotide sequence ID" value="NZ_JPEO01000001.1"/>
</dbReference>
<evidence type="ECO:0000256" key="1">
    <source>
        <dbReference type="SAM" id="Phobius"/>
    </source>
</evidence>
<keyword evidence="1" id="KW-0472">Membrane</keyword>
<gene>
    <name evidence="2" type="ORF">HR45_00795</name>
</gene>
<sequence length="94" mass="10935">MDMTDKEFITEVERYYCKQQRSKWQSLLCGFGLMALTLFGREWLVGIDEELPTVFSMSAGLSFAFFLINYWGTPADKLLGEAVEILTKYRKFRG</sequence>
<feature type="transmembrane region" description="Helical" evidence="1">
    <location>
        <begin position="24"/>
        <end position="41"/>
    </location>
</feature>
<keyword evidence="1" id="KW-0812">Transmembrane</keyword>
<reference evidence="2 3" key="1">
    <citation type="submission" date="2014-06" db="EMBL/GenBank/DDBJ databases">
        <title>Shewanella sp. YQH10.</title>
        <authorList>
            <person name="Liu Y."/>
            <person name="Zeng R."/>
        </authorList>
    </citation>
    <scope>NUCLEOTIDE SEQUENCE [LARGE SCALE GENOMIC DNA]</scope>
    <source>
        <strain evidence="2 3">YQH10</strain>
    </source>
</reference>